<keyword evidence="1" id="KW-0812">Transmembrane</keyword>
<dbReference type="Proteomes" id="UP000077628">
    <property type="component" value="Unassembled WGS sequence"/>
</dbReference>
<sequence length="278" mass="28485">MKLSTKSWLVVGATLLNLSAASAATTTLNFNYIATNLYGSSGVANVASITVTDLADLGLNGEGYGGVRVQLTAGDLAQFSSGVAGTKVWISSFELNFPGTSTDNGYEFNNQHWSYVGGVNLAPVTSGGLSGGIEWQEDGATDGWGAAAGDPAFEQEYNFSAETLLAGTSSTIDLYNRAGFSGISVANLLNPANAVENALHPEQADALGWIKLRGTGNADPALRGVAGSGFWGNSATGGNPAQNRLNVLAMAPVPLPAALPLFLSALAGIGLIGKRRSR</sequence>
<feature type="signal peptide" evidence="2">
    <location>
        <begin position="1"/>
        <end position="23"/>
    </location>
</feature>
<feature type="chain" id="PRO_5008069057" description="PEP-CTERM protein-sorting domain-containing protein" evidence="2">
    <location>
        <begin position="24"/>
        <end position="278"/>
    </location>
</feature>
<keyword evidence="1" id="KW-1133">Transmembrane helix</keyword>
<evidence type="ECO:0000313" key="4">
    <source>
        <dbReference type="Proteomes" id="UP000077628"/>
    </source>
</evidence>
<dbReference type="RefSeq" id="WP_064030027.1">
    <property type="nucleotide sequence ID" value="NZ_LUUK01000183.1"/>
</dbReference>
<dbReference type="STRING" id="702114.A1355_09105"/>
<comment type="caution">
    <text evidence="3">The sequence shown here is derived from an EMBL/GenBank/DDBJ whole genome shotgun (WGS) entry which is preliminary data.</text>
</comment>
<dbReference type="EMBL" id="LUUK01000183">
    <property type="protein sequence ID" value="OAI16666.1"/>
    <property type="molecule type" value="Genomic_DNA"/>
</dbReference>
<evidence type="ECO:0000256" key="2">
    <source>
        <dbReference type="SAM" id="SignalP"/>
    </source>
</evidence>
<reference evidence="4" key="1">
    <citation type="submission" date="2016-03" db="EMBL/GenBank/DDBJ databases">
        <authorList>
            <person name="Heylen K."/>
            <person name="De Vos P."/>
            <person name="Vekeman B."/>
        </authorList>
    </citation>
    <scope>NUCLEOTIDE SEQUENCE [LARGE SCALE GENOMIC DNA]</scope>
    <source>
        <strain evidence="4">R-45383</strain>
    </source>
</reference>
<dbReference type="AlphaFoldDB" id="A0A177NF32"/>
<evidence type="ECO:0008006" key="5">
    <source>
        <dbReference type="Google" id="ProtNLM"/>
    </source>
</evidence>
<protein>
    <recommendedName>
        <fullName evidence="5">PEP-CTERM protein-sorting domain-containing protein</fullName>
    </recommendedName>
</protein>
<keyword evidence="2" id="KW-0732">Signal</keyword>
<keyword evidence="1" id="KW-0472">Membrane</keyword>
<accession>A0A177NF32</accession>
<feature type="transmembrane region" description="Helical" evidence="1">
    <location>
        <begin position="253"/>
        <end position="273"/>
    </location>
</feature>
<gene>
    <name evidence="3" type="ORF">A1355_09105</name>
</gene>
<organism evidence="3 4">
    <name type="scientific">Methylomonas koyamae</name>
    <dbReference type="NCBI Taxonomy" id="702114"/>
    <lineage>
        <taxon>Bacteria</taxon>
        <taxon>Pseudomonadati</taxon>
        <taxon>Pseudomonadota</taxon>
        <taxon>Gammaproteobacteria</taxon>
        <taxon>Methylococcales</taxon>
        <taxon>Methylococcaceae</taxon>
        <taxon>Methylomonas</taxon>
    </lineage>
</organism>
<evidence type="ECO:0000256" key="1">
    <source>
        <dbReference type="SAM" id="Phobius"/>
    </source>
</evidence>
<evidence type="ECO:0000313" key="3">
    <source>
        <dbReference type="EMBL" id="OAI16666.1"/>
    </source>
</evidence>
<proteinExistence type="predicted"/>
<name>A0A177NF32_9GAMM</name>
<keyword evidence="4" id="KW-1185">Reference proteome</keyword>